<keyword evidence="3" id="KW-1185">Reference proteome</keyword>
<dbReference type="Pfam" id="PF07727">
    <property type="entry name" value="RVT_2"/>
    <property type="match status" value="1"/>
</dbReference>
<reference evidence="3" key="2">
    <citation type="submission" date="2015-01" db="EMBL/GenBank/DDBJ databases">
        <title>Evolutionary Origins and Diversification of the Mycorrhizal Mutualists.</title>
        <authorList>
            <consortium name="DOE Joint Genome Institute"/>
            <consortium name="Mycorrhizal Genomics Consortium"/>
            <person name="Kohler A."/>
            <person name="Kuo A."/>
            <person name="Nagy L.G."/>
            <person name="Floudas D."/>
            <person name="Copeland A."/>
            <person name="Barry K.W."/>
            <person name="Cichocki N."/>
            <person name="Veneault-Fourrey C."/>
            <person name="LaButti K."/>
            <person name="Lindquist E.A."/>
            <person name="Lipzen A."/>
            <person name="Lundell T."/>
            <person name="Morin E."/>
            <person name="Murat C."/>
            <person name="Riley R."/>
            <person name="Ohm R."/>
            <person name="Sun H."/>
            <person name="Tunlid A."/>
            <person name="Henrissat B."/>
            <person name="Grigoriev I.V."/>
            <person name="Hibbett D.S."/>
            <person name="Martin F."/>
        </authorList>
    </citation>
    <scope>NUCLEOTIDE SEQUENCE [LARGE SCALE GENOMIC DNA]</scope>
    <source>
        <strain evidence="3">Ve08.2h10</strain>
    </source>
</reference>
<name>A0A0D0D5K3_9AGAM</name>
<dbReference type="PANTHER" id="PTHR11439">
    <property type="entry name" value="GAG-POL-RELATED RETROTRANSPOSON"/>
    <property type="match status" value="1"/>
</dbReference>
<dbReference type="CDD" id="cd09272">
    <property type="entry name" value="RNase_HI_RT_Ty1"/>
    <property type="match status" value="1"/>
</dbReference>
<dbReference type="STRING" id="930991.A0A0D0D5K3"/>
<evidence type="ECO:0000313" key="2">
    <source>
        <dbReference type="EMBL" id="KIK72155.1"/>
    </source>
</evidence>
<dbReference type="PANTHER" id="PTHR11439:SF483">
    <property type="entry name" value="PEPTIDE SYNTHASE GLIP-LIKE, PUTATIVE (AFU_ORTHOLOGUE AFUA_3G12920)-RELATED"/>
    <property type="match status" value="1"/>
</dbReference>
<reference evidence="2 3" key="1">
    <citation type="submission" date="2014-04" db="EMBL/GenBank/DDBJ databases">
        <authorList>
            <consortium name="DOE Joint Genome Institute"/>
            <person name="Kuo A."/>
            <person name="Kohler A."/>
            <person name="Jargeat P."/>
            <person name="Nagy L.G."/>
            <person name="Floudas D."/>
            <person name="Copeland A."/>
            <person name="Barry K.W."/>
            <person name="Cichocki N."/>
            <person name="Veneault-Fourrey C."/>
            <person name="LaButti K."/>
            <person name="Lindquist E.A."/>
            <person name="Lipzen A."/>
            <person name="Lundell T."/>
            <person name="Morin E."/>
            <person name="Murat C."/>
            <person name="Sun H."/>
            <person name="Tunlid A."/>
            <person name="Henrissat B."/>
            <person name="Grigoriev I.V."/>
            <person name="Hibbett D.S."/>
            <person name="Martin F."/>
            <person name="Nordberg H.P."/>
            <person name="Cantor M.N."/>
            <person name="Hua S.X."/>
        </authorList>
    </citation>
    <scope>NUCLEOTIDE SEQUENCE [LARGE SCALE GENOMIC DNA]</scope>
    <source>
        <strain evidence="2 3">Ve08.2h10</strain>
    </source>
</reference>
<dbReference type="Proteomes" id="UP000054538">
    <property type="component" value="Unassembled WGS sequence"/>
</dbReference>
<feature type="domain" description="Reverse transcriptase Ty1/copia-type" evidence="1">
    <location>
        <begin position="2"/>
        <end position="65"/>
    </location>
</feature>
<dbReference type="HOGENOM" id="CLU_001650_6_0_1"/>
<evidence type="ECO:0000259" key="1">
    <source>
        <dbReference type="Pfam" id="PF07727"/>
    </source>
</evidence>
<sequence>MNSIKAKLLAAFKMRDLGEAKYILGIEINQDRKLQTISLSQHQYSRTILDRIGMTTCKPVWTPMAHNSQLSPTDLENDQILPEMVIEGWKVSYLTVIGSLMYLMLGTRPDIAYAVGTLSWFSTAPEQMHWEAAKHVSMDMDFQGYSDAGWSQDPDNSCSTSGFLFLSNHGAISWSSKQQTMVALSTTESEYIGLSLAGQHLTWLWSFFEEIRRRQKEPTVLHCNNQATIILSPDPQFRARTKHIQRKYHFF</sequence>
<dbReference type="InterPro" id="IPR013103">
    <property type="entry name" value="RVT_2"/>
</dbReference>
<evidence type="ECO:0000313" key="3">
    <source>
        <dbReference type="Proteomes" id="UP000054538"/>
    </source>
</evidence>
<gene>
    <name evidence="2" type="ORF">PAXRUDRAFT_22330</name>
</gene>
<dbReference type="InParanoid" id="A0A0D0D5K3"/>
<protein>
    <recommendedName>
        <fullName evidence="1">Reverse transcriptase Ty1/copia-type domain-containing protein</fullName>
    </recommendedName>
</protein>
<organism evidence="2 3">
    <name type="scientific">Paxillus rubicundulus Ve08.2h10</name>
    <dbReference type="NCBI Taxonomy" id="930991"/>
    <lineage>
        <taxon>Eukaryota</taxon>
        <taxon>Fungi</taxon>
        <taxon>Dikarya</taxon>
        <taxon>Basidiomycota</taxon>
        <taxon>Agaricomycotina</taxon>
        <taxon>Agaricomycetes</taxon>
        <taxon>Agaricomycetidae</taxon>
        <taxon>Boletales</taxon>
        <taxon>Paxilineae</taxon>
        <taxon>Paxillaceae</taxon>
        <taxon>Paxillus</taxon>
    </lineage>
</organism>
<dbReference type="OrthoDB" id="3344688at2759"/>
<dbReference type="EMBL" id="KN831169">
    <property type="protein sequence ID" value="KIK72155.1"/>
    <property type="molecule type" value="Genomic_DNA"/>
</dbReference>
<dbReference type="AlphaFoldDB" id="A0A0D0D5K3"/>
<accession>A0A0D0D5K3</accession>
<proteinExistence type="predicted"/>